<feature type="compositionally biased region" description="Basic and acidic residues" evidence="1">
    <location>
        <begin position="47"/>
        <end position="60"/>
    </location>
</feature>
<dbReference type="AlphaFoldDB" id="A0AAW0G196"/>
<organism evidence="2 3">
    <name type="scientific">Cerrena zonata</name>
    <dbReference type="NCBI Taxonomy" id="2478898"/>
    <lineage>
        <taxon>Eukaryota</taxon>
        <taxon>Fungi</taxon>
        <taxon>Dikarya</taxon>
        <taxon>Basidiomycota</taxon>
        <taxon>Agaricomycotina</taxon>
        <taxon>Agaricomycetes</taxon>
        <taxon>Polyporales</taxon>
        <taxon>Cerrenaceae</taxon>
        <taxon>Cerrena</taxon>
    </lineage>
</organism>
<name>A0AAW0G196_9APHY</name>
<reference evidence="2 3" key="1">
    <citation type="submission" date="2022-09" db="EMBL/GenBank/DDBJ databases">
        <authorList>
            <person name="Palmer J.M."/>
        </authorList>
    </citation>
    <scope>NUCLEOTIDE SEQUENCE [LARGE SCALE GENOMIC DNA]</scope>
    <source>
        <strain evidence="2 3">DSM 7382</strain>
    </source>
</reference>
<protein>
    <submittedName>
        <fullName evidence="2">Uncharacterized protein</fullName>
    </submittedName>
</protein>
<dbReference type="Proteomes" id="UP001385951">
    <property type="component" value="Unassembled WGS sequence"/>
</dbReference>
<keyword evidence="3" id="KW-1185">Reference proteome</keyword>
<sequence length="91" mass="10247">MISNLVTIPPDLNKEEIEKDSPLFSAANFRNLKKATPQKTNPNQQSKSEHMRESKSEKKGITSAKIKATIHKIALRPIQVDQPVTILKNKN</sequence>
<dbReference type="EMBL" id="JASBNA010000023">
    <property type="protein sequence ID" value="KAK7684890.1"/>
    <property type="molecule type" value="Genomic_DNA"/>
</dbReference>
<feature type="compositionally biased region" description="Polar residues" evidence="1">
    <location>
        <begin position="37"/>
        <end position="46"/>
    </location>
</feature>
<evidence type="ECO:0000256" key="1">
    <source>
        <dbReference type="SAM" id="MobiDB-lite"/>
    </source>
</evidence>
<accession>A0AAW0G196</accession>
<evidence type="ECO:0000313" key="3">
    <source>
        <dbReference type="Proteomes" id="UP001385951"/>
    </source>
</evidence>
<evidence type="ECO:0000313" key="2">
    <source>
        <dbReference type="EMBL" id="KAK7684890.1"/>
    </source>
</evidence>
<proteinExistence type="predicted"/>
<gene>
    <name evidence="2" type="ORF">QCA50_012139</name>
</gene>
<feature type="region of interest" description="Disordered" evidence="1">
    <location>
        <begin position="29"/>
        <end position="63"/>
    </location>
</feature>
<comment type="caution">
    <text evidence="2">The sequence shown here is derived from an EMBL/GenBank/DDBJ whole genome shotgun (WGS) entry which is preliminary data.</text>
</comment>